<keyword evidence="4" id="KW-1185">Reference proteome</keyword>
<proteinExistence type="predicted"/>
<dbReference type="RefSeq" id="WP_089813352.1">
    <property type="nucleotide sequence ID" value="NZ_FOZK01000001.1"/>
</dbReference>
<gene>
    <name evidence="3" type="ORF">SAMN05216559_0382</name>
</gene>
<organism evidence="3 4">
    <name type="scientific">Halomicrobium zhouii</name>
    <dbReference type="NCBI Taxonomy" id="767519"/>
    <lineage>
        <taxon>Archaea</taxon>
        <taxon>Methanobacteriati</taxon>
        <taxon>Methanobacteriota</taxon>
        <taxon>Stenosarchaea group</taxon>
        <taxon>Halobacteria</taxon>
        <taxon>Halobacteriales</taxon>
        <taxon>Haloarculaceae</taxon>
        <taxon>Halomicrobium</taxon>
    </lineage>
</organism>
<evidence type="ECO:0000313" key="3">
    <source>
        <dbReference type="EMBL" id="SFR87613.1"/>
    </source>
</evidence>
<dbReference type="Pfam" id="PF24035">
    <property type="entry name" value="DUF7344"/>
    <property type="match status" value="1"/>
</dbReference>
<dbReference type="OrthoDB" id="21363at2157"/>
<dbReference type="Gene3D" id="1.10.10.10">
    <property type="entry name" value="Winged helix-like DNA-binding domain superfamily/Winged helix DNA-binding domain"/>
    <property type="match status" value="1"/>
</dbReference>
<reference evidence="3 4" key="1">
    <citation type="submission" date="2016-10" db="EMBL/GenBank/DDBJ databases">
        <authorList>
            <person name="de Groot N.N."/>
        </authorList>
    </citation>
    <scope>NUCLEOTIDE SEQUENCE [LARGE SCALE GENOMIC DNA]</scope>
    <source>
        <strain evidence="3 4">CGMCC 1.10457</strain>
    </source>
</reference>
<feature type="compositionally biased region" description="Acidic residues" evidence="1">
    <location>
        <begin position="10"/>
        <end position="24"/>
    </location>
</feature>
<dbReference type="InterPro" id="IPR036388">
    <property type="entry name" value="WH-like_DNA-bd_sf"/>
</dbReference>
<name>A0A1I6K8M1_9EURY</name>
<protein>
    <recommendedName>
        <fullName evidence="2">DUF7344 domain-containing protein</fullName>
    </recommendedName>
</protein>
<dbReference type="EMBL" id="FOZK01000001">
    <property type="protein sequence ID" value="SFR87613.1"/>
    <property type="molecule type" value="Genomic_DNA"/>
</dbReference>
<sequence>MTGDGSGNDAECDHDDCSTGDEVGDVDRPRLDVIVDVLTHPVRRRVLTALDDVEEELSVADLATAVVRSHAVGDGVPGPVDPDAPVELRLYHVHLPKLAAADLVTFDRRDMTVRLTAAGERAVRRYL</sequence>
<evidence type="ECO:0000313" key="4">
    <source>
        <dbReference type="Proteomes" id="UP000199062"/>
    </source>
</evidence>
<dbReference type="AlphaFoldDB" id="A0A1I6K8M1"/>
<feature type="region of interest" description="Disordered" evidence="1">
    <location>
        <begin position="1"/>
        <end position="24"/>
    </location>
</feature>
<accession>A0A1I6K8M1</accession>
<feature type="domain" description="DUF7344" evidence="2">
    <location>
        <begin position="36"/>
        <end position="114"/>
    </location>
</feature>
<evidence type="ECO:0000259" key="2">
    <source>
        <dbReference type="Pfam" id="PF24035"/>
    </source>
</evidence>
<evidence type="ECO:0000256" key="1">
    <source>
        <dbReference type="SAM" id="MobiDB-lite"/>
    </source>
</evidence>
<dbReference type="InterPro" id="IPR055768">
    <property type="entry name" value="DUF7344"/>
</dbReference>
<dbReference type="Proteomes" id="UP000199062">
    <property type="component" value="Unassembled WGS sequence"/>
</dbReference>